<accession>A0A7S0MGD7</accession>
<gene>
    <name evidence="1" type="ORF">CCUR1050_LOCUS16279</name>
</gene>
<dbReference type="AlphaFoldDB" id="A0A7S0MGD7"/>
<sequence>MELALLEAGGVDRVCWLNACAQDFGSWSRLPITKLLPYSFIFVCQDDKAWHTSDRPRNLNSLYPHALGIGRCAIQHVCSSDSKVSCQTLGNHLLFAGIHQI</sequence>
<proteinExistence type="predicted"/>
<protein>
    <submittedName>
        <fullName evidence="1">Uncharacterized protein</fullName>
    </submittedName>
</protein>
<dbReference type="EMBL" id="HBEZ01029517">
    <property type="protein sequence ID" value="CAD8638595.1"/>
    <property type="molecule type" value="Transcribed_RNA"/>
</dbReference>
<evidence type="ECO:0000313" key="1">
    <source>
        <dbReference type="EMBL" id="CAD8638595.1"/>
    </source>
</evidence>
<organism evidence="1">
    <name type="scientific">Cryptomonas curvata</name>
    <dbReference type="NCBI Taxonomy" id="233186"/>
    <lineage>
        <taxon>Eukaryota</taxon>
        <taxon>Cryptophyceae</taxon>
        <taxon>Cryptomonadales</taxon>
        <taxon>Cryptomonadaceae</taxon>
        <taxon>Cryptomonas</taxon>
    </lineage>
</organism>
<name>A0A7S0MGD7_9CRYP</name>
<reference evidence="1" key="1">
    <citation type="submission" date="2021-01" db="EMBL/GenBank/DDBJ databases">
        <authorList>
            <person name="Corre E."/>
            <person name="Pelletier E."/>
            <person name="Niang G."/>
            <person name="Scheremetjew M."/>
            <person name="Finn R."/>
            <person name="Kale V."/>
            <person name="Holt S."/>
            <person name="Cochrane G."/>
            <person name="Meng A."/>
            <person name="Brown T."/>
            <person name="Cohen L."/>
        </authorList>
    </citation>
    <scope>NUCLEOTIDE SEQUENCE</scope>
    <source>
        <strain evidence="1">CCAP979/52</strain>
    </source>
</reference>